<keyword evidence="2" id="KW-0732">Signal</keyword>
<proteinExistence type="evidence at transcript level"/>
<sequence>METKVMSLLATVLTVFIVQINCEDLHKIQTDTSGISNFIGLPDGEEGELVRSPIVDESALGIDDVDKRNSLFRFGKRGNLFRFGKRGNLFRFGKRGNLFRFGRGGNKDDPENEGLKRTIFRFGKRDGLEDLYDYEDPSVQQVAPTAGDKRGSFFRYGRSRTFFRYGRSTDKNAEKRPHTPFRFGREEE</sequence>
<evidence type="ECO:0000256" key="1">
    <source>
        <dbReference type="SAM" id="MobiDB-lite"/>
    </source>
</evidence>
<feature type="signal peptide" evidence="2">
    <location>
        <begin position="1"/>
        <end position="22"/>
    </location>
</feature>
<dbReference type="EMBL" id="KP260902">
    <property type="protein sequence ID" value="AKE48167.1"/>
    <property type="molecule type" value="mRNA"/>
</dbReference>
<accession>A0A0F6R9V7</accession>
<feature type="chain" id="PRO_5002509133" evidence="2">
    <location>
        <begin position="23"/>
        <end position="188"/>
    </location>
</feature>
<evidence type="ECO:0000256" key="2">
    <source>
        <dbReference type="SAM" id="SignalP"/>
    </source>
</evidence>
<protein>
    <submittedName>
        <fullName evidence="3">LFRFamide</fullName>
    </submittedName>
</protein>
<evidence type="ECO:0000313" key="3">
    <source>
        <dbReference type="EMBL" id="AKE48167.1"/>
    </source>
</evidence>
<dbReference type="AlphaFoldDB" id="A0A0F6R9V7"/>
<name>A0A0F6R9V7_SEPJA</name>
<reference evidence="3" key="1">
    <citation type="submission" date="2014-12" db="EMBL/GenBank/DDBJ databases">
        <title>Molecular cloning, expression and cellular localization of an FMRFamide-like peptide gene (LFRFamide) in the cuttlefish Sepiella japonica.</title>
        <authorList>
            <person name="Cao Z.-H."/>
            <person name="Chi C.-F."/>
            <person name="Sun L.-L."/>
        </authorList>
    </citation>
    <scope>NUCLEOTIDE SEQUENCE</scope>
    <source>
        <tissue evidence="3">Brain</tissue>
    </source>
</reference>
<organism evidence="3">
    <name type="scientific">Sepiella japonica</name>
    <name type="common">Japanese spineless cuttlefish</name>
    <dbReference type="NCBI Taxonomy" id="279094"/>
    <lineage>
        <taxon>Eukaryota</taxon>
        <taxon>Metazoa</taxon>
        <taxon>Spiralia</taxon>
        <taxon>Lophotrochozoa</taxon>
        <taxon>Mollusca</taxon>
        <taxon>Cephalopoda</taxon>
        <taxon>Coleoidea</taxon>
        <taxon>Decapodiformes</taxon>
        <taxon>Sepiida</taxon>
        <taxon>Sepiina</taxon>
        <taxon>Sepiidae</taxon>
        <taxon>Sepiella</taxon>
    </lineage>
</organism>
<feature type="region of interest" description="Disordered" evidence="1">
    <location>
        <begin position="167"/>
        <end position="188"/>
    </location>
</feature>